<dbReference type="GO" id="GO:0019305">
    <property type="term" value="P:dTDP-rhamnose biosynthetic process"/>
    <property type="evidence" value="ECO:0007669"/>
    <property type="project" value="UniProtKB-UniRule"/>
</dbReference>
<dbReference type="KEGG" id="psez:HME7025_01658"/>
<dbReference type="InterPro" id="IPR011051">
    <property type="entry name" value="RmlC_Cupin_sf"/>
</dbReference>
<comment type="similarity">
    <text evidence="5">Belongs to the dTDP-4-dehydrorhamnose 3,5-epimerase family.</text>
</comment>
<dbReference type="GO" id="GO:0005829">
    <property type="term" value="C:cytosol"/>
    <property type="evidence" value="ECO:0007669"/>
    <property type="project" value="TreeGrafter"/>
</dbReference>
<evidence type="ECO:0000313" key="6">
    <source>
        <dbReference type="EMBL" id="AWL09510.1"/>
    </source>
</evidence>
<dbReference type="GO" id="GO:0008830">
    <property type="term" value="F:dTDP-4-dehydrorhamnose 3,5-epimerase activity"/>
    <property type="evidence" value="ECO:0007669"/>
    <property type="project" value="UniProtKB-UniRule"/>
</dbReference>
<dbReference type="Pfam" id="PF00908">
    <property type="entry name" value="dTDP_sugar_isom"/>
    <property type="match status" value="1"/>
</dbReference>
<name>A0A2S2DWV2_9BACT</name>
<evidence type="ECO:0000256" key="1">
    <source>
        <dbReference type="ARBA" id="ARBA00001298"/>
    </source>
</evidence>
<dbReference type="CDD" id="cd00438">
    <property type="entry name" value="cupin_RmlC"/>
    <property type="match status" value="1"/>
</dbReference>
<keyword evidence="5 6" id="KW-0413">Isomerase</keyword>
<organism evidence="6 7">
    <name type="scientific">Aquirufa nivalisilvae</name>
    <dbReference type="NCBI Taxonomy" id="2516557"/>
    <lineage>
        <taxon>Bacteria</taxon>
        <taxon>Pseudomonadati</taxon>
        <taxon>Bacteroidota</taxon>
        <taxon>Cytophagia</taxon>
        <taxon>Cytophagales</taxon>
        <taxon>Flectobacillaceae</taxon>
        <taxon>Aquirufa</taxon>
    </lineage>
</organism>
<gene>
    <name evidence="6" type="ORF">HME7025_01658</name>
</gene>
<dbReference type="UniPathway" id="UPA00124"/>
<keyword evidence="7" id="KW-1185">Reference proteome</keyword>
<dbReference type="Gene3D" id="2.60.120.10">
    <property type="entry name" value="Jelly Rolls"/>
    <property type="match status" value="1"/>
</dbReference>
<comment type="function">
    <text evidence="2 5">Catalyzes the epimerization of the C3' and C5'positions of dTDP-6-deoxy-D-xylo-4-hexulose, forming dTDP-6-deoxy-L-lyxo-4-hexulose.</text>
</comment>
<comment type="pathway">
    <text evidence="5">Carbohydrate biosynthesis; dTDP-L-rhamnose biosynthesis.</text>
</comment>
<protein>
    <recommendedName>
        <fullName evidence="4 5">dTDP-4-dehydrorhamnose 3,5-epimerase</fullName>
        <ecNumber evidence="3 5">5.1.3.13</ecNumber>
    </recommendedName>
    <alternativeName>
        <fullName evidence="5">Thymidine diphospho-4-keto-rhamnose 3,5-epimerase</fullName>
    </alternativeName>
</protein>
<dbReference type="RefSeq" id="WP_109323188.1">
    <property type="nucleotide sequence ID" value="NZ_CP029346.1"/>
</dbReference>
<dbReference type="AlphaFoldDB" id="A0A2S2DWV2"/>
<dbReference type="EC" id="5.1.3.13" evidence="3 5"/>
<dbReference type="OrthoDB" id="9800680at2"/>
<dbReference type="PANTHER" id="PTHR21047">
    <property type="entry name" value="DTDP-6-DEOXY-D-GLUCOSE-3,5 EPIMERASE"/>
    <property type="match status" value="1"/>
</dbReference>
<dbReference type="PANTHER" id="PTHR21047:SF2">
    <property type="entry name" value="THYMIDINE DIPHOSPHO-4-KETO-RHAMNOSE 3,5-EPIMERASE"/>
    <property type="match status" value="1"/>
</dbReference>
<evidence type="ECO:0000313" key="7">
    <source>
        <dbReference type="Proteomes" id="UP000245468"/>
    </source>
</evidence>
<sequence>MQFIKHQLPGVIECVPTKFFDARGHFYESYNQKLFAANGISENFVQDNYSFSTPGVLRGLHFQKNPHGQGKLVRCMTGKVMDVIVDLRQDSPTFGQHEKFLLDADKGNMLYVPVGFAHGFVALEETIFVYKCTDFWNKEAESGIRWNDPTLAIDWGVDQPNVSDKDQILPDFNAAERIF</sequence>
<comment type="catalytic activity">
    <reaction evidence="1 5">
        <text>dTDP-4-dehydro-6-deoxy-alpha-D-glucose = dTDP-4-dehydro-beta-L-rhamnose</text>
        <dbReference type="Rhea" id="RHEA:16969"/>
        <dbReference type="ChEBI" id="CHEBI:57649"/>
        <dbReference type="ChEBI" id="CHEBI:62830"/>
        <dbReference type="EC" id="5.1.3.13"/>
    </reaction>
</comment>
<evidence type="ECO:0000256" key="5">
    <source>
        <dbReference type="RuleBase" id="RU364069"/>
    </source>
</evidence>
<proteinExistence type="inferred from homology"/>
<evidence type="ECO:0000256" key="3">
    <source>
        <dbReference type="ARBA" id="ARBA00012098"/>
    </source>
</evidence>
<dbReference type="SUPFAM" id="SSF51182">
    <property type="entry name" value="RmlC-like cupins"/>
    <property type="match status" value="1"/>
</dbReference>
<dbReference type="GO" id="GO:0000271">
    <property type="term" value="P:polysaccharide biosynthetic process"/>
    <property type="evidence" value="ECO:0007669"/>
    <property type="project" value="TreeGrafter"/>
</dbReference>
<dbReference type="EMBL" id="CP029346">
    <property type="protein sequence ID" value="AWL09510.1"/>
    <property type="molecule type" value="Genomic_DNA"/>
</dbReference>
<dbReference type="InterPro" id="IPR014710">
    <property type="entry name" value="RmlC-like_jellyroll"/>
</dbReference>
<comment type="subunit">
    <text evidence="5">Homodimer.</text>
</comment>
<reference evidence="7" key="1">
    <citation type="submission" date="2018-05" db="EMBL/GenBank/DDBJ databases">
        <title>Pseudarcicella sp. HME7025 Genome sequencing and assembly.</title>
        <authorList>
            <person name="Kim H."/>
            <person name="Kang H."/>
            <person name="Joh K."/>
        </authorList>
    </citation>
    <scope>NUCLEOTIDE SEQUENCE [LARGE SCALE GENOMIC DNA]</scope>
    <source>
        <strain evidence="7">HME7025</strain>
    </source>
</reference>
<dbReference type="Proteomes" id="UP000245468">
    <property type="component" value="Chromosome"/>
</dbReference>
<evidence type="ECO:0000256" key="4">
    <source>
        <dbReference type="ARBA" id="ARBA00019595"/>
    </source>
</evidence>
<dbReference type="InterPro" id="IPR000888">
    <property type="entry name" value="RmlC-like"/>
</dbReference>
<accession>A0A2S2DWV2</accession>
<dbReference type="NCBIfam" id="TIGR01221">
    <property type="entry name" value="rmlC"/>
    <property type="match status" value="1"/>
</dbReference>
<evidence type="ECO:0000256" key="2">
    <source>
        <dbReference type="ARBA" id="ARBA00001997"/>
    </source>
</evidence>